<evidence type="ECO:0000313" key="8">
    <source>
        <dbReference type="EMBL" id="KAB1211058.1"/>
    </source>
</evidence>
<dbReference type="SUPFAM" id="SSF50129">
    <property type="entry name" value="GroES-like"/>
    <property type="match status" value="1"/>
</dbReference>
<dbReference type="CDD" id="cd05283">
    <property type="entry name" value="CAD1"/>
    <property type="match status" value="1"/>
</dbReference>
<keyword evidence="9" id="KW-1185">Reference proteome</keyword>
<comment type="caution">
    <text evidence="8">The sequence shown here is derived from an EMBL/GenBank/DDBJ whole genome shotgun (WGS) entry which is preliminary data.</text>
</comment>
<dbReference type="PROSITE" id="PS00059">
    <property type="entry name" value="ADH_ZINC"/>
    <property type="match status" value="1"/>
</dbReference>
<gene>
    <name evidence="8" type="ORF">CJ030_MR6G018044</name>
</gene>
<evidence type="ECO:0000259" key="7">
    <source>
        <dbReference type="SMART" id="SM00829"/>
    </source>
</evidence>
<comment type="similarity">
    <text evidence="2 6">Belongs to the zinc-containing alcohol dehydrogenase family.</text>
</comment>
<proteinExistence type="inferred from homology"/>
<evidence type="ECO:0000256" key="4">
    <source>
        <dbReference type="ARBA" id="ARBA00022833"/>
    </source>
</evidence>
<accession>A0A6A1VGW8</accession>
<dbReference type="SMART" id="SM00829">
    <property type="entry name" value="PKS_ER"/>
    <property type="match status" value="1"/>
</dbReference>
<dbReference type="InterPro" id="IPR047109">
    <property type="entry name" value="CAD-like"/>
</dbReference>
<evidence type="ECO:0000256" key="1">
    <source>
        <dbReference type="ARBA" id="ARBA00001947"/>
    </source>
</evidence>
<organism evidence="8 9">
    <name type="scientific">Morella rubra</name>
    <name type="common">Chinese bayberry</name>
    <dbReference type="NCBI Taxonomy" id="262757"/>
    <lineage>
        <taxon>Eukaryota</taxon>
        <taxon>Viridiplantae</taxon>
        <taxon>Streptophyta</taxon>
        <taxon>Embryophyta</taxon>
        <taxon>Tracheophyta</taxon>
        <taxon>Spermatophyta</taxon>
        <taxon>Magnoliopsida</taxon>
        <taxon>eudicotyledons</taxon>
        <taxon>Gunneridae</taxon>
        <taxon>Pentapetalae</taxon>
        <taxon>rosids</taxon>
        <taxon>fabids</taxon>
        <taxon>Fagales</taxon>
        <taxon>Myricaceae</taxon>
        <taxon>Morella</taxon>
    </lineage>
</organism>
<comment type="cofactor">
    <cofactor evidence="1 6">
        <name>Zn(2+)</name>
        <dbReference type="ChEBI" id="CHEBI:29105"/>
    </cofactor>
</comment>
<dbReference type="InterPro" id="IPR036291">
    <property type="entry name" value="NAD(P)-bd_dom_sf"/>
</dbReference>
<evidence type="ECO:0000256" key="3">
    <source>
        <dbReference type="ARBA" id="ARBA00022723"/>
    </source>
</evidence>
<keyword evidence="5" id="KW-0560">Oxidoreductase</keyword>
<dbReference type="Pfam" id="PF08240">
    <property type="entry name" value="ADH_N"/>
    <property type="match status" value="1"/>
</dbReference>
<evidence type="ECO:0000256" key="2">
    <source>
        <dbReference type="ARBA" id="ARBA00008072"/>
    </source>
</evidence>
<reference evidence="8 9" key="1">
    <citation type="journal article" date="2019" name="Plant Biotechnol. J.">
        <title>The red bayberry genome and genetic basis of sex determination.</title>
        <authorList>
            <person name="Jia H.M."/>
            <person name="Jia H.J."/>
            <person name="Cai Q.L."/>
            <person name="Wang Y."/>
            <person name="Zhao H.B."/>
            <person name="Yang W.F."/>
            <person name="Wang G.Y."/>
            <person name="Li Y.H."/>
            <person name="Zhan D.L."/>
            <person name="Shen Y.T."/>
            <person name="Niu Q.F."/>
            <person name="Chang L."/>
            <person name="Qiu J."/>
            <person name="Zhao L."/>
            <person name="Xie H.B."/>
            <person name="Fu W.Y."/>
            <person name="Jin J."/>
            <person name="Li X.W."/>
            <person name="Jiao Y."/>
            <person name="Zhou C.C."/>
            <person name="Tu T."/>
            <person name="Chai C.Y."/>
            <person name="Gao J.L."/>
            <person name="Fan L.J."/>
            <person name="van de Weg E."/>
            <person name="Wang J.Y."/>
            <person name="Gao Z.S."/>
        </authorList>
    </citation>
    <scope>NUCLEOTIDE SEQUENCE [LARGE SCALE GENOMIC DNA]</scope>
    <source>
        <tissue evidence="8">Leaves</tissue>
    </source>
</reference>
<dbReference type="InterPro" id="IPR011032">
    <property type="entry name" value="GroES-like_sf"/>
</dbReference>
<dbReference type="EMBL" id="RXIC02000024">
    <property type="protein sequence ID" value="KAB1211058.1"/>
    <property type="molecule type" value="Genomic_DNA"/>
</dbReference>
<evidence type="ECO:0000313" key="9">
    <source>
        <dbReference type="Proteomes" id="UP000516437"/>
    </source>
</evidence>
<name>A0A6A1VGW8_9ROSI</name>
<evidence type="ECO:0000256" key="6">
    <source>
        <dbReference type="RuleBase" id="RU361277"/>
    </source>
</evidence>
<dbReference type="GO" id="GO:0016616">
    <property type="term" value="F:oxidoreductase activity, acting on the CH-OH group of donors, NAD or NADP as acceptor"/>
    <property type="evidence" value="ECO:0007669"/>
    <property type="project" value="InterPro"/>
</dbReference>
<dbReference type="Gene3D" id="3.40.50.720">
    <property type="entry name" value="NAD(P)-binding Rossmann-like Domain"/>
    <property type="match status" value="1"/>
</dbReference>
<keyword evidence="4 6" id="KW-0862">Zinc</keyword>
<dbReference type="SUPFAM" id="SSF51735">
    <property type="entry name" value="NAD(P)-binding Rossmann-fold domains"/>
    <property type="match status" value="1"/>
</dbReference>
<dbReference type="FunFam" id="3.90.180.10:FF:000100">
    <property type="entry name" value="Putative cinnamyl alcohol dehydrogenase 6"/>
    <property type="match status" value="1"/>
</dbReference>
<sequence>MSKTSSAAEEQTADHAYGWAARDSSGILSPFRFPRRANGDDDITIKILYCGICHTDLHFLKDDAGMADYPVVPGHEIVGEVTKVGSNVTKFQIGDKAGVGCLVGSCGSCNNCKQDLESYCPSMIWTYHGKYHDGLKNFGGYSDKLVVEEHFAVLVPDNMPLDGAAPLLCAGITVYSPLMYFGLSRAGQHLGVVGLGGLGHVAVKFAKALGMKVTVISTSPSKQKEAVEQLGVDEFLVSHDQGQLQAAMGTMDGILDTVSAPHSLVPLIELLKTNGKLILVGAPLKPPELPHIPLMMGRKMVGGSAAGGMKETQEMIDFAAKHNITADVEVIPIDYVNAAVERLAKGDVKYRFVIDVANTLNPHPPQL</sequence>
<dbReference type="FunFam" id="3.90.180.10:FF:000004">
    <property type="entry name" value="probable cinnamyl alcohol dehydrogenase"/>
    <property type="match status" value="1"/>
</dbReference>
<dbReference type="PANTHER" id="PTHR42683">
    <property type="entry name" value="ALDEHYDE REDUCTASE"/>
    <property type="match status" value="1"/>
</dbReference>
<dbReference type="Gene3D" id="3.90.180.10">
    <property type="entry name" value="Medium-chain alcohol dehydrogenases, catalytic domain"/>
    <property type="match status" value="1"/>
</dbReference>
<protein>
    <submittedName>
        <fullName evidence="8">Putative mannitol dehydrogenase</fullName>
    </submittedName>
</protein>
<dbReference type="InterPro" id="IPR020843">
    <property type="entry name" value="ER"/>
</dbReference>
<keyword evidence="3 6" id="KW-0479">Metal-binding</keyword>
<dbReference type="AlphaFoldDB" id="A0A6A1VGW8"/>
<dbReference type="Pfam" id="PF00107">
    <property type="entry name" value="ADH_zinc_N"/>
    <property type="match status" value="1"/>
</dbReference>
<dbReference type="InterPro" id="IPR013154">
    <property type="entry name" value="ADH-like_N"/>
</dbReference>
<dbReference type="Proteomes" id="UP000516437">
    <property type="component" value="Chromosome 6"/>
</dbReference>
<dbReference type="InterPro" id="IPR013149">
    <property type="entry name" value="ADH-like_C"/>
</dbReference>
<dbReference type="InterPro" id="IPR002328">
    <property type="entry name" value="ADH_Zn_CS"/>
</dbReference>
<dbReference type="GO" id="GO:0008270">
    <property type="term" value="F:zinc ion binding"/>
    <property type="evidence" value="ECO:0007669"/>
    <property type="project" value="InterPro"/>
</dbReference>
<evidence type="ECO:0000256" key="5">
    <source>
        <dbReference type="ARBA" id="ARBA00023002"/>
    </source>
</evidence>
<dbReference type="FunFam" id="3.40.50.720:FF:000022">
    <property type="entry name" value="Cinnamyl alcohol dehydrogenase"/>
    <property type="match status" value="1"/>
</dbReference>
<feature type="domain" description="Enoyl reductase (ER)" evidence="7">
    <location>
        <begin position="26"/>
        <end position="354"/>
    </location>
</feature>
<dbReference type="OrthoDB" id="1879366at2759"/>
<dbReference type="GO" id="GO:0009809">
    <property type="term" value="P:lignin biosynthetic process"/>
    <property type="evidence" value="ECO:0007669"/>
    <property type="project" value="UniProtKB-ARBA"/>
</dbReference>